<dbReference type="PANTHER" id="PTHR33067:SF31">
    <property type="entry name" value="RNA-DIRECTED DNA POLYMERASE"/>
    <property type="match status" value="1"/>
</dbReference>
<dbReference type="CDD" id="cd00303">
    <property type="entry name" value="retropepsin_like"/>
    <property type="match status" value="1"/>
</dbReference>
<gene>
    <name evidence="1" type="primary">LOC107775800</name>
</gene>
<evidence type="ECO:0008006" key="2">
    <source>
        <dbReference type="Google" id="ProtNLM"/>
    </source>
</evidence>
<dbReference type="OrthoDB" id="1937287at2759"/>
<dbReference type="PANTHER" id="PTHR33067">
    <property type="entry name" value="RNA-DIRECTED DNA POLYMERASE-RELATED"/>
    <property type="match status" value="1"/>
</dbReference>
<dbReference type="RefSeq" id="XP_016451068.1">
    <property type="nucleotide sequence ID" value="XM_016595582.1"/>
</dbReference>
<dbReference type="KEGG" id="nta:107775800"/>
<evidence type="ECO:0000313" key="1">
    <source>
        <dbReference type="RefSeq" id="XP_016451068.1"/>
    </source>
</evidence>
<dbReference type="AlphaFoldDB" id="A0A1S3YG98"/>
<protein>
    <recommendedName>
        <fullName evidence="2">Aspartic peptidase DDI1-type domain-containing protein</fullName>
    </recommendedName>
</protein>
<dbReference type="InterPro" id="IPR021109">
    <property type="entry name" value="Peptidase_aspartic_dom_sf"/>
</dbReference>
<sequence>MVDDGLKKKVKIRSQKKKKKKKRDYNVLSQIPAYAKFMREILSKKRKMEETSVVKLTEHCDAILQNKLPKKCGDPGSFIIPCSLGRTKFYKSLCDLGASINLMPLSIFRKLNGEIGEIWSIHMSLQLVDQTTIIPEGIIEDVLVRVDKFVFPLDFIMVNMEENREVLVILGRPFLATGKVILDIQER</sequence>
<dbReference type="PaxDb" id="4097-A0A1S3YG98"/>
<proteinExistence type="predicted"/>
<dbReference type="Gene3D" id="2.40.70.10">
    <property type="entry name" value="Acid Proteases"/>
    <property type="match status" value="1"/>
</dbReference>
<organism evidence="1">
    <name type="scientific">Nicotiana tabacum</name>
    <name type="common">Common tobacco</name>
    <dbReference type="NCBI Taxonomy" id="4097"/>
    <lineage>
        <taxon>Eukaryota</taxon>
        <taxon>Viridiplantae</taxon>
        <taxon>Streptophyta</taxon>
        <taxon>Embryophyta</taxon>
        <taxon>Tracheophyta</taxon>
        <taxon>Spermatophyta</taxon>
        <taxon>Magnoliopsida</taxon>
        <taxon>eudicotyledons</taxon>
        <taxon>Gunneridae</taxon>
        <taxon>Pentapetalae</taxon>
        <taxon>asterids</taxon>
        <taxon>lamiids</taxon>
        <taxon>Solanales</taxon>
        <taxon>Solanaceae</taxon>
        <taxon>Nicotianoideae</taxon>
        <taxon>Nicotianeae</taxon>
        <taxon>Nicotiana</taxon>
    </lineage>
</organism>
<accession>A0A1S3YG98</accession>
<reference evidence="1" key="1">
    <citation type="submission" date="2025-08" db="UniProtKB">
        <authorList>
            <consortium name="RefSeq"/>
        </authorList>
    </citation>
    <scope>IDENTIFICATION</scope>
</reference>
<name>A0A1S3YG98_TOBAC</name>